<evidence type="ECO:0000259" key="4">
    <source>
        <dbReference type="Pfam" id="PF23359"/>
    </source>
</evidence>
<dbReference type="InterPro" id="IPR042261">
    <property type="entry name" value="Lsr2-like_dimerization"/>
</dbReference>
<reference evidence="5 6" key="1">
    <citation type="submission" date="2023-12" db="EMBL/GenBank/DDBJ databases">
        <title>Micromonospora sp. nov., isolated from Atacama Desert.</title>
        <authorList>
            <person name="Carro L."/>
            <person name="Golinska P."/>
            <person name="Klenk H.-P."/>
            <person name="Goodfellow M."/>
        </authorList>
    </citation>
    <scope>NUCLEOTIDE SEQUENCE [LARGE SCALE GENOMIC DNA]</scope>
    <source>
        <strain evidence="5 6">4G53</strain>
    </source>
</reference>
<comment type="caution">
    <text evidence="5">The sequence shown here is derived from an EMBL/GenBank/DDBJ whole genome shotgun (WGS) entry which is preliminary data.</text>
</comment>
<dbReference type="RefSeq" id="WP_322443666.1">
    <property type="nucleotide sequence ID" value="NZ_JAXOTQ010000064.1"/>
</dbReference>
<name>A0ABU5JNF1_9ACTN</name>
<accession>A0ABU5JNF1</accession>
<dbReference type="InterPro" id="IPR055370">
    <property type="entry name" value="Lsr2_DNA-bd"/>
</dbReference>
<evidence type="ECO:0000313" key="5">
    <source>
        <dbReference type="EMBL" id="MDZ5494168.1"/>
    </source>
</evidence>
<dbReference type="Gene3D" id="4.10.320.10">
    <property type="entry name" value="E3-binding domain"/>
    <property type="match status" value="1"/>
</dbReference>
<sequence length="159" mass="17359">MTIYPLRSGLHAIGGTSLVEITSILPCRRKLGPRHQFLEGSEFMVRKVVMLLTDDLDGSKADRTVEFSLDGVSYVIDLSDQNAGALRKALDEYINAGRRIGRGGVDARRATRRPGSPAAPGAANRVRSGAIREWAAQNGYKVSDRGRIPTSLMEAYSNR</sequence>
<gene>
    <name evidence="5" type="ORF">U2F25_32770</name>
</gene>
<proteinExistence type="predicted"/>
<dbReference type="EMBL" id="JAXOTQ010000064">
    <property type="protein sequence ID" value="MDZ5494168.1"/>
    <property type="molecule type" value="Genomic_DNA"/>
</dbReference>
<evidence type="ECO:0000313" key="6">
    <source>
        <dbReference type="Proteomes" id="UP001290101"/>
    </source>
</evidence>
<feature type="domain" description="Lsr2 DNA-binding" evidence="4">
    <location>
        <begin position="124"/>
        <end position="156"/>
    </location>
</feature>
<evidence type="ECO:0000259" key="3">
    <source>
        <dbReference type="Pfam" id="PF11774"/>
    </source>
</evidence>
<evidence type="ECO:0000256" key="2">
    <source>
        <dbReference type="SAM" id="MobiDB-lite"/>
    </source>
</evidence>
<dbReference type="InterPro" id="IPR036625">
    <property type="entry name" value="E3-bd_dom_sf"/>
</dbReference>
<feature type="domain" description="Lsr2 dimerization" evidence="3">
    <location>
        <begin position="44"/>
        <end position="101"/>
    </location>
</feature>
<feature type="compositionally biased region" description="Low complexity" evidence="2">
    <location>
        <begin position="113"/>
        <end position="125"/>
    </location>
</feature>
<keyword evidence="1" id="KW-0238">DNA-binding</keyword>
<dbReference type="Proteomes" id="UP001290101">
    <property type="component" value="Unassembled WGS sequence"/>
</dbReference>
<evidence type="ECO:0000256" key="1">
    <source>
        <dbReference type="ARBA" id="ARBA00023125"/>
    </source>
</evidence>
<protein>
    <submittedName>
        <fullName evidence="5">Lsr2 family protein</fullName>
    </submittedName>
</protein>
<dbReference type="InterPro" id="IPR024412">
    <property type="entry name" value="Lsr2_dim_dom"/>
</dbReference>
<dbReference type="Pfam" id="PF11774">
    <property type="entry name" value="Lsr2"/>
    <property type="match status" value="1"/>
</dbReference>
<feature type="region of interest" description="Disordered" evidence="2">
    <location>
        <begin position="105"/>
        <end position="125"/>
    </location>
</feature>
<dbReference type="Pfam" id="PF23359">
    <property type="entry name" value="Lsr2_DNA-bd"/>
    <property type="match status" value="1"/>
</dbReference>
<keyword evidence="6" id="KW-1185">Reference proteome</keyword>
<dbReference type="Gene3D" id="3.30.60.230">
    <property type="entry name" value="Lsr2, dimerization domain"/>
    <property type="match status" value="1"/>
</dbReference>
<organism evidence="5 6">
    <name type="scientific">Micromonospora sicca</name>
    <dbReference type="NCBI Taxonomy" id="2202420"/>
    <lineage>
        <taxon>Bacteria</taxon>
        <taxon>Bacillati</taxon>
        <taxon>Actinomycetota</taxon>
        <taxon>Actinomycetes</taxon>
        <taxon>Micromonosporales</taxon>
        <taxon>Micromonosporaceae</taxon>
        <taxon>Micromonospora</taxon>
    </lineage>
</organism>